<evidence type="ECO:0000313" key="3">
    <source>
        <dbReference type="EMBL" id="BAC67723.1"/>
    </source>
</evidence>
<reference evidence="3 4" key="1">
    <citation type="journal article" date="2001" name="Proc. Natl. Acad. Sci. U.S.A.">
        <title>Genome sequence of an industrial microorganism Streptomyces avermitilis: deducing the ability of producing secondary metabolites.</title>
        <authorList>
            <person name="Omura S."/>
            <person name="Ikeda H."/>
            <person name="Ishikawa J."/>
            <person name="Hanamoto A."/>
            <person name="Takahashi C."/>
            <person name="Shinose M."/>
            <person name="Takahashi Y."/>
            <person name="Horikawa H."/>
            <person name="Nakazawa H."/>
            <person name="Osonoe T."/>
            <person name="Kikuchi H."/>
            <person name="Shiba T."/>
            <person name="Sakaki Y."/>
            <person name="Hattori M."/>
        </authorList>
    </citation>
    <scope>NUCLEOTIDE SEQUENCE [LARGE SCALE GENOMIC DNA]</scope>
    <source>
        <strain evidence="4">ATCC 31267 / DSM 46492 / JCM 5070 / NBRC 14893 / NCIMB 12804 / NRRL 8165 / MA-4680</strain>
    </source>
</reference>
<sequence>MTSQNTTAAPCAPNFLPIRKVQSRTNHVPYLRGNHAGPSPVTHAQTQQKPVGSTMSQQQYPQPQQPGRNGLATTALVLGIIAVVVSFIPVLNVVVWPLAILGIVFGAIGLSKAGKVRKGKGAGITGLVTSAVAIIMFFAMNALFFSAVDKASEELDKSYDSTTVGDGKSKTGGAKESKVMKDFKVTKCDVVTGDFGIKEMAIHVDYANNGDRRYSYFVEGEVLADGKKVDDFMSTAENLAPGQKFTDKNAGALVNADEIKDAKKLECKTINASRTDF</sequence>
<protein>
    <submittedName>
        <fullName evidence="3">Membrane protein</fullName>
    </submittedName>
</protein>
<keyword evidence="2" id="KW-1133">Transmembrane helix</keyword>
<evidence type="ECO:0000313" key="4">
    <source>
        <dbReference type="Proteomes" id="UP000000428"/>
    </source>
</evidence>
<reference evidence="3 4" key="2">
    <citation type="journal article" date="2003" name="Nat. Biotechnol.">
        <title>Complete genome sequence and comparative analysis of the industrial microorganism Streptomyces avermitilis.</title>
        <authorList>
            <person name="Ikeda H."/>
            <person name="Ishikawa J."/>
            <person name="Hanamoto A."/>
            <person name="Shinose M."/>
            <person name="Kikuchi H."/>
            <person name="Shiba T."/>
            <person name="Sakaki Y."/>
            <person name="Hattori M."/>
            <person name="Omura S."/>
        </authorList>
    </citation>
    <scope>NUCLEOTIDE SEQUENCE [LARGE SCALE GENOMIC DNA]</scope>
    <source>
        <strain evidence="4">ATCC 31267 / DSM 46492 / JCM 5070 / NBRC 14893 / NCIMB 12804 / NRRL 8165 / MA-4680</strain>
    </source>
</reference>
<name>Q82RX8_STRAW</name>
<feature type="transmembrane region" description="Helical" evidence="2">
    <location>
        <begin position="122"/>
        <end position="145"/>
    </location>
</feature>
<feature type="transmembrane region" description="Helical" evidence="2">
    <location>
        <begin position="94"/>
        <end position="110"/>
    </location>
</feature>
<reference evidence="3 4" key="3">
    <citation type="journal article" date="2014" name="J. Ind. Microbiol. Biotechnol.">
        <title>Genome mining of the Streptomyces avermitilis genome and development of genome-minimized hosts for heterologous expression of biosynthetic gene clusters.</title>
        <authorList>
            <person name="Ikeda H."/>
            <person name="Shin-ya K."/>
            <person name="Omura S."/>
        </authorList>
    </citation>
    <scope>NUCLEOTIDE SEQUENCE [LARGE SCALE GENOMIC DNA]</scope>
    <source>
        <strain evidence="4">ATCC 31267 / DSM 46492 / JCM 5070 / NBRC 14893 / NCIMB 12804 / NRRL 8165 / MA-4680</strain>
    </source>
</reference>
<evidence type="ECO:0000256" key="1">
    <source>
        <dbReference type="SAM" id="MobiDB-lite"/>
    </source>
</evidence>
<feature type="region of interest" description="Disordered" evidence="1">
    <location>
        <begin position="32"/>
        <end position="67"/>
    </location>
</feature>
<keyword evidence="4" id="KW-1185">Reference proteome</keyword>
<dbReference type="eggNOG" id="ENOG50335R8">
    <property type="taxonomic scope" value="Bacteria"/>
</dbReference>
<feature type="compositionally biased region" description="Low complexity" evidence="1">
    <location>
        <begin position="57"/>
        <end position="66"/>
    </location>
</feature>
<dbReference type="EMBL" id="BA000030">
    <property type="protein sequence ID" value="BAC67723.1"/>
    <property type="molecule type" value="Genomic_DNA"/>
</dbReference>
<proteinExistence type="predicted"/>
<dbReference type="HOGENOM" id="CLU_087609_0_0_11"/>
<keyword evidence="2" id="KW-0812">Transmembrane</keyword>
<keyword evidence="2" id="KW-0472">Membrane</keyword>
<dbReference type="KEGG" id="sma:SAVERM_14"/>
<dbReference type="Proteomes" id="UP000000428">
    <property type="component" value="Chromosome"/>
</dbReference>
<accession>Q82RX8</accession>
<gene>
    <name evidence="3" type="ORF">SAVERM_14</name>
</gene>
<feature type="compositionally biased region" description="Polar residues" evidence="1">
    <location>
        <begin position="42"/>
        <end position="56"/>
    </location>
</feature>
<evidence type="ECO:0000256" key="2">
    <source>
        <dbReference type="SAM" id="Phobius"/>
    </source>
</evidence>
<organism evidence="3 4">
    <name type="scientific">Streptomyces avermitilis (strain ATCC 31267 / DSM 46492 / JCM 5070 / NBRC 14893 / NCIMB 12804 / NRRL 8165 / MA-4680)</name>
    <dbReference type="NCBI Taxonomy" id="227882"/>
    <lineage>
        <taxon>Bacteria</taxon>
        <taxon>Bacillati</taxon>
        <taxon>Actinomycetota</taxon>
        <taxon>Actinomycetes</taxon>
        <taxon>Kitasatosporales</taxon>
        <taxon>Streptomycetaceae</taxon>
        <taxon>Streptomyces</taxon>
    </lineage>
</organism>
<feature type="transmembrane region" description="Helical" evidence="2">
    <location>
        <begin position="70"/>
        <end position="88"/>
    </location>
</feature>
<dbReference type="AlphaFoldDB" id="Q82RX8"/>